<dbReference type="SUPFAM" id="SSF53335">
    <property type="entry name" value="S-adenosyl-L-methionine-dependent methyltransferases"/>
    <property type="match status" value="1"/>
</dbReference>
<dbReference type="InterPro" id="IPR029063">
    <property type="entry name" value="SAM-dependent_MTases_sf"/>
</dbReference>
<evidence type="ECO:0000256" key="3">
    <source>
        <dbReference type="ARBA" id="ARBA00021330"/>
    </source>
</evidence>
<evidence type="ECO:0000256" key="12">
    <source>
        <dbReference type="ARBA" id="ARBA00035025"/>
    </source>
</evidence>
<evidence type="ECO:0000256" key="1">
    <source>
        <dbReference type="ARBA" id="ARBA00001946"/>
    </source>
</evidence>
<dbReference type="Proteomes" id="UP000261540">
    <property type="component" value="Unplaced"/>
</dbReference>
<dbReference type="GO" id="GO:0005634">
    <property type="term" value="C:nucleus"/>
    <property type="evidence" value="ECO:0007669"/>
    <property type="project" value="TreeGrafter"/>
</dbReference>
<dbReference type="STRING" id="1676925.ENSPKIP00000019824"/>
<feature type="region of interest" description="Disordered" evidence="14">
    <location>
        <begin position="266"/>
        <end position="285"/>
    </location>
</feature>
<keyword evidence="6" id="KW-0949">S-adenosyl-L-methionine</keyword>
<dbReference type="Gene3D" id="3.40.50.150">
    <property type="entry name" value="Vaccinia Virus protein VP39"/>
    <property type="match status" value="1"/>
</dbReference>
<dbReference type="FunFam" id="3.40.50.150:FF:000124">
    <property type="entry name" value="HEN methyltransferase 1"/>
    <property type="match status" value="1"/>
</dbReference>
<dbReference type="RefSeq" id="XP_023660252.1">
    <property type="nucleotide sequence ID" value="XM_023804484.2"/>
</dbReference>
<dbReference type="InterPro" id="IPR026610">
    <property type="entry name" value="Hen1"/>
</dbReference>
<protein>
    <recommendedName>
        <fullName evidence="3">Small RNA 2'-O-methyltransferase</fullName>
        <ecNumber evidence="12">2.1.1.386</ecNumber>
    </recommendedName>
    <alternativeName>
        <fullName evidence="11">HEN1 methyltransferase homolog 1</fullName>
    </alternativeName>
</protein>
<evidence type="ECO:0000313" key="15">
    <source>
        <dbReference type="Ensembl" id="ENSPKIP00000019824.1"/>
    </source>
</evidence>
<proteinExistence type="inferred from homology"/>
<dbReference type="Ensembl" id="ENSPKIT00000000425.1">
    <property type="protein sequence ID" value="ENSPKIP00000019824.1"/>
    <property type="gene ID" value="ENSPKIG00000004845.1"/>
</dbReference>
<keyword evidence="4" id="KW-0489">Methyltransferase</keyword>
<sequence>MFSPSLGTQRHNFVVDFVQQHKPKKVIDLGCADCRLLRRLRFLRDVEFLVGVDIKSSSMKKKMHSLAPFPGEYLQPGNKPLTIELYEGSVTEEDPHTKGFDLATCIELIEHLQLAEVGRFSEVLFGYMEPTAVIVSTPNADFNCLLPGRPKLRIPDHKFEWTQVEFRSWASGICGAYGYTVEFTGVGKVANGPESSGFCSQIGVFNRESSRSNVPPGNEVTEDVPVYNLLYRMEYPSLQNNNIFQRTLVNEVLYWAEHLRSQWAASQRGIGPEQTQDSQGLGAAADGEQPFLHGGFLCIPLSSFMSCPRVRELSGSMVHLRDLLLGDPQVRLIANSVALDMGEEDPAVQSEEPTDAWDSGRHGNVPVEEGIEDDWGAQVCKP</sequence>
<dbReference type="GO" id="GO:0090486">
    <property type="term" value="F:small RNA 2'-O-methyltransferase activity"/>
    <property type="evidence" value="ECO:0007669"/>
    <property type="project" value="UniProtKB-EC"/>
</dbReference>
<dbReference type="KEGG" id="pki:111840071"/>
<comment type="similarity">
    <text evidence="2">Belongs to the methyltransferase superfamily. HEN1 family.</text>
</comment>
<evidence type="ECO:0000256" key="14">
    <source>
        <dbReference type="SAM" id="MobiDB-lite"/>
    </source>
</evidence>
<dbReference type="GO" id="GO:0030422">
    <property type="term" value="P:siRNA processing"/>
    <property type="evidence" value="ECO:0007669"/>
    <property type="project" value="TreeGrafter"/>
</dbReference>
<feature type="region of interest" description="Disordered" evidence="14">
    <location>
        <begin position="348"/>
        <end position="382"/>
    </location>
</feature>
<dbReference type="PANTHER" id="PTHR21404:SF3">
    <property type="entry name" value="SMALL RNA 2'-O-METHYLTRANSFERASE"/>
    <property type="match status" value="1"/>
</dbReference>
<evidence type="ECO:0000313" key="16">
    <source>
        <dbReference type="Proteomes" id="UP000261540"/>
    </source>
</evidence>
<dbReference type="GeneTree" id="ENSGT00390000004798"/>
<name>A0A3B3RMW8_9TELE</name>
<dbReference type="GO" id="GO:0001510">
    <property type="term" value="P:RNA methylation"/>
    <property type="evidence" value="ECO:0007669"/>
    <property type="project" value="Ensembl"/>
</dbReference>
<dbReference type="GO" id="GO:0046872">
    <property type="term" value="F:metal ion binding"/>
    <property type="evidence" value="ECO:0007669"/>
    <property type="project" value="UniProtKB-KW"/>
</dbReference>
<dbReference type="GeneID" id="111840071"/>
<accession>A0A3B3RMW8</accession>
<dbReference type="PANTHER" id="PTHR21404">
    <property type="entry name" value="HEN1"/>
    <property type="match status" value="1"/>
</dbReference>
<dbReference type="GO" id="GO:0048599">
    <property type="term" value="P:oocyte development"/>
    <property type="evidence" value="ECO:0007669"/>
    <property type="project" value="Ensembl"/>
</dbReference>
<evidence type="ECO:0000256" key="8">
    <source>
        <dbReference type="ARBA" id="ARBA00022842"/>
    </source>
</evidence>
<evidence type="ECO:0000256" key="13">
    <source>
        <dbReference type="ARBA" id="ARBA00048418"/>
    </source>
</evidence>
<evidence type="ECO:0000256" key="2">
    <source>
        <dbReference type="ARBA" id="ARBA00009026"/>
    </source>
</evidence>
<evidence type="ECO:0000256" key="9">
    <source>
        <dbReference type="ARBA" id="ARBA00022884"/>
    </source>
</evidence>
<keyword evidence="5" id="KW-0808">Transferase</keyword>
<dbReference type="OrthoDB" id="2154311at2759"/>
<keyword evidence="7" id="KW-0479">Metal-binding</keyword>
<keyword evidence="8" id="KW-0460">Magnesium</keyword>
<evidence type="ECO:0000256" key="6">
    <source>
        <dbReference type="ARBA" id="ARBA00022691"/>
    </source>
</evidence>
<dbReference type="EC" id="2.1.1.386" evidence="12"/>
<reference evidence="15" key="2">
    <citation type="submission" date="2025-09" db="UniProtKB">
        <authorList>
            <consortium name="Ensembl"/>
        </authorList>
    </citation>
    <scope>IDENTIFICATION</scope>
</reference>
<dbReference type="CTD" id="113802"/>
<dbReference type="GO" id="GO:0140990">
    <property type="term" value="P:primary piRNA processing"/>
    <property type="evidence" value="ECO:0007669"/>
    <property type="project" value="Ensembl"/>
</dbReference>
<evidence type="ECO:0000256" key="4">
    <source>
        <dbReference type="ARBA" id="ARBA00022603"/>
    </source>
</evidence>
<evidence type="ECO:0000256" key="11">
    <source>
        <dbReference type="ARBA" id="ARBA00029981"/>
    </source>
</evidence>
<evidence type="ECO:0000256" key="5">
    <source>
        <dbReference type="ARBA" id="ARBA00022679"/>
    </source>
</evidence>
<organism evidence="15 16">
    <name type="scientific">Paramormyrops kingsleyae</name>
    <dbReference type="NCBI Taxonomy" id="1676925"/>
    <lineage>
        <taxon>Eukaryota</taxon>
        <taxon>Metazoa</taxon>
        <taxon>Chordata</taxon>
        <taxon>Craniata</taxon>
        <taxon>Vertebrata</taxon>
        <taxon>Euteleostomi</taxon>
        <taxon>Actinopterygii</taxon>
        <taxon>Neopterygii</taxon>
        <taxon>Teleostei</taxon>
        <taxon>Osteoglossocephala</taxon>
        <taxon>Osteoglossomorpha</taxon>
        <taxon>Osteoglossiformes</taxon>
        <taxon>Mormyridae</taxon>
        <taxon>Paramormyrops</taxon>
    </lineage>
</organism>
<dbReference type="GO" id="GO:0043186">
    <property type="term" value="C:P granule"/>
    <property type="evidence" value="ECO:0007669"/>
    <property type="project" value="Ensembl"/>
</dbReference>
<dbReference type="GO" id="GO:0043487">
    <property type="term" value="P:regulation of RNA stability"/>
    <property type="evidence" value="ECO:0007669"/>
    <property type="project" value="Ensembl"/>
</dbReference>
<evidence type="ECO:0000256" key="10">
    <source>
        <dbReference type="ARBA" id="ARBA00023158"/>
    </source>
</evidence>
<comment type="cofactor">
    <cofactor evidence="1">
        <name>Mg(2+)</name>
        <dbReference type="ChEBI" id="CHEBI:18420"/>
    </cofactor>
</comment>
<dbReference type="AlphaFoldDB" id="A0A3B3RMW8"/>
<keyword evidence="16" id="KW-1185">Reference proteome</keyword>
<comment type="catalytic activity">
    <reaction evidence="13">
        <text>small RNA 3'-end nucleotide + S-adenosyl-L-methionine = small RNA 3'-end 2'-O-methylnucleotide + S-adenosyl-L-homocysteine + H(+)</text>
        <dbReference type="Rhea" id="RHEA:37887"/>
        <dbReference type="Rhea" id="RHEA-COMP:10415"/>
        <dbReference type="Rhea" id="RHEA-COMP:10416"/>
        <dbReference type="ChEBI" id="CHEBI:15378"/>
        <dbReference type="ChEBI" id="CHEBI:57856"/>
        <dbReference type="ChEBI" id="CHEBI:59789"/>
        <dbReference type="ChEBI" id="CHEBI:74896"/>
        <dbReference type="ChEBI" id="CHEBI:74898"/>
        <dbReference type="EC" id="2.1.1.386"/>
    </reaction>
</comment>
<keyword evidence="10" id="KW-0943">RNA-mediated gene silencing</keyword>
<reference evidence="15" key="1">
    <citation type="submission" date="2025-08" db="UniProtKB">
        <authorList>
            <consortium name="Ensembl"/>
        </authorList>
    </citation>
    <scope>IDENTIFICATION</scope>
</reference>
<dbReference type="GO" id="GO:0003723">
    <property type="term" value="F:RNA binding"/>
    <property type="evidence" value="ECO:0007669"/>
    <property type="project" value="UniProtKB-KW"/>
</dbReference>
<evidence type="ECO:0000256" key="7">
    <source>
        <dbReference type="ARBA" id="ARBA00022723"/>
    </source>
</evidence>
<keyword evidence="9" id="KW-0694">RNA-binding</keyword>